<keyword evidence="4" id="KW-1185">Reference proteome</keyword>
<evidence type="ECO:0000313" key="2">
    <source>
        <dbReference type="EMBL" id="KFB49290.1"/>
    </source>
</evidence>
<dbReference type="EnsemblMetazoa" id="ASIC017404-RA">
    <property type="protein sequence ID" value="ASIC017404-PA"/>
    <property type="gene ID" value="ASIC017404"/>
</dbReference>
<reference evidence="2 4" key="1">
    <citation type="journal article" date="2014" name="BMC Genomics">
        <title>Genome sequence of Anopheles sinensis provides insight into genetics basis of mosquito competence for malaria parasites.</title>
        <authorList>
            <person name="Zhou D."/>
            <person name="Zhang D."/>
            <person name="Ding G."/>
            <person name="Shi L."/>
            <person name="Hou Q."/>
            <person name="Ye Y."/>
            <person name="Xu Y."/>
            <person name="Zhou H."/>
            <person name="Xiong C."/>
            <person name="Li S."/>
            <person name="Yu J."/>
            <person name="Hong S."/>
            <person name="Yu X."/>
            <person name="Zou P."/>
            <person name="Chen C."/>
            <person name="Chang X."/>
            <person name="Wang W."/>
            <person name="Lv Y."/>
            <person name="Sun Y."/>
            <person name="Ma L."/>
            <person name="Shen B."/>
            <person name="Zhu C."/>
        </authorList>
    </citation>
    <scope>NUCLEOTIDE SEQUENCE [LARGE SCALE GENOMIC DNA]</scope>
</reference>
<dbReference type="GO" id="GO:0032259">
    <property type="term" value="P:methylation"/>
    <property type="evidence" value="ECO:0007669"/>
    <property type="project" value="UniProtKB-KW"/>
</dbReference>
<feature type="region of interest" description="Disordered" evidence="1">
    <location>
        <begin position="27"/>
        <end position="59"/>
    </location>
</feature>
<evidence type="ECO:0000313" key="3">
    <source>
        <dbReference type="EnsemblMetazoa" id="ASIC017404-PA"/>
    </source>
</evidence>
<name>A0A084WGE6_ANOSI</name>
<keyword evidence="2" id="KW-0808">Transferase</keyword>
<dbReference type="GO" id="GO:0008168">
    <property type="term" value="F:methyltransferase activity"/>
    <property type="evidence" value="ECO:0007669"/>
    <property type="project" value="UniProtKB-KW"/>
</dbReference>
<evidence type="ECO:0000313" key="4">
    <source>
        <dbReference type="Proteomes" id="UP000030765"/>
    </source>
</evidence>
<dbReference type="VEuPathDB" id="VectorBase:ASIC017404"/>
<dbReference type="EMBL" id="ATLV01023554">
    <property type="status" value="NOT_ANNOTATED_CDS"/>
    <property type="molecule type" value="Genomic_DNA"/>
</dbReference>
<dbReference type="Proteomes" id="UP000030765">
    <property type="component" value="Unassembled WGS sequence"/>
</dbReference>
<sequence length="141" mass="16026">MKNWSPETEAPSNYCAIVNLTPPVVTAAEGKLGRRRHRTDPSEKRGSNPARNGSNCSEWSRTAYGSTAAAHLPEPRSRRWFTVCRGNFLKREALSPDYLAELWCVREKVRVKPLPRVDRRRERVNTSSTIGGRLDDFLMQA</sequence>
<protein>
    <submittedName>
        <fullName evidence="2 3">50S rRNA methyltransferase</fullName>
    </submittedName>
</protein>
<dbReference type="EMBL" id="KE525344">
    <property type="protein sequence ID" value="KFB49290.1"/>
    <property type="molecule type" value="Genomic_DNA"/>
</dbReference>
<reference evidence="3" key="2">
    <citation type="submission" date="2020-05" db="UniProtKB">
        <authorList>
            <consortium name="EnsemblMetazoa"/>
        </authorList>
    </citation>
    <scope>IDENTIFICATION</scope>
</reference>
<accession>A0A084WGE6</accession>
<evidence type="ECO:0000256" key="1">
    <source>
        <dbReference type="SAM" id="MobiDB-lite"/>
    </source>
</evidence>
<gene>
    <name evidence="2" type="ORF">ZHAS_00017404</name>
</gene>
<dbReference type="AlphaFoldDB" id="A0A084WGE6"/>
<proteinExistence type="predicted"/>
<keyword evidence="2" id="KW-0489">Methyltransferase</keyword>
<feature type="compositionally biased region" description="Polar residues" evidence="1">
    <location>
        <begin position="49"/>
        <end position="59"/>
    </location>
</feature>
<organism evidence="2">
    <name type="scientific">Anopheles sinensis</name>
    <name type="common">Mosquito</name>
    <dbReference type="NCBI Taxonomy" id="74873"/>
    <lineage>
        <taxon>Eukaryota</taxon>
        <taxon>Metazoa</taxon>
        <taxon>Ecdysozoa</taxon>
        <taxon>Arthropoda</taxon>
        <taxon>Hexapoda</taxon>
        <taxon>Insecta</taxon>
        <taxon>Pterygota</taxon>
        <taxon>Neoptera</taxon>
        <taxon>Endopterygota</taxon>
        <taxon>Diptera</taxon>
        <taxon>Nematocera</taxon>
        <taxon>Culicoidea</taxon>
        <taxon>Culicidae</taxon>
        <taxon>Anophelinae</taxon>
        <taxon>Anopheles</taxon>
    </lineage>
</organism>